<keyword evidence="3" id="KW-1185">Reference proteome</keyword>
<evidence type="ECO:0000313" key="4">
    <source>
        <dbReference type="Proteomes" id="UP000293045"/>
    </source>
</evidence>
<reference evidence="3 4" key="1">
    <citation type="submission" date="2017-12" db="EMBL/GenBank/DDBJ databases">
        <authorList>
            <person name="Pombert J.-F."/>
            <person name="Haag K.L."/>
            <person name="Ebert D."/>
        </authorList>
    </citation>
    <scope>NUCLEOTIDE SEQUENCE [LARGE SCALE GENOMIC DNA]</scope>
    <source>
        <strain evidence="2">BE-OM-2</strain>
        <strain evidence="1">IL-BN-2</strain>
    </source>
</reference>
<dbReference type="GO" id="GO:0003723">
    <property type="term" value="F:RNA binding"/>
    <property type="evidence" value="ECO:0007669"/>
    <property type="project" value="InterPro"/>
</dbReference>
<dbReference type="VEuPathDB" id="MicrosporidiaDB:CWI39_0657p0030"/>
<accession>A0A4Q9LET1</accession>
<dbReference type="GO" id="GO:0043022">
    <property type="term" value="F:ribosome binding"/>
    <property type="evidence" value="ECO:0007669"/>
    <property type="project" value="InterPro"/>
</dbReference>
<dbReference type="Proteomes" id="UP000291404">
    <property type="component" value="Unassembled WGS sequence"/>
</dbReference>
<dbReference type="AlphaFoldDB" id="A0A4Q9LET1"/>
<comment type="caution">
    <text evidence="1">The sequence shown here is derived from an EMBL/GenBank/DDBJ whole genome shotgun (WGS) entry which is preliminary data.</text>
</comment>
<dbReference type="InterPro" id="IPR019769">
    <property type="entry name" value="Trans_elong_IF5A_hypusine_site"/>
</dbReference>
<dbReference type="InterPro" id="IPR008991">
    <property type="entry name" value="Translation_prot_SH3-like_sf"/>
</dbReference>
<dbReference type="SUPFAM" id="SSF50104">
    <property type="entry name" value="Translation proteins SH3-like domain"/>
    <property type="match status" value="1"/>
</dbReference>
<dbReference type="PROSITE" id="PS00302">
    <property type="entry name" value="IF5A_HYPUSINE"/>
    <property type="match status" value="1"/>
</dbReference>
<evidence type="ECO:0000313" key="1">
    <source>
        <dbReference type="EMBL" id="TBU05601.1"/>
    </source>
</evidence>
<gene>
    <name evidence="2" type="ORF">CWI36_0342p0040</name>
    <name evidence="1" type="ORF">CWI39_0657p0030</name>
</gene>
<name>A0A4Q9LET1_9MICR</name>
<dbReference type="GO" id="GO:0045901">
    <property type="term" value="P:positive regulation of translational elongation"/>
    <property type="evidence" value="ECO:0007669"/>
    <property type="project" value="InterPro"/>
</dbReference>
<sequence>MAVLLEEEEQAYESVCASDVKSGNIIMLDSANKIEYYKVSDISKVKTGKHGAAKVILEGQILGSGKNITKQFNGGIKLNKVELKKKSYVLVDVDEDNDSLCVQANTTGGNEDIEYLQLNRIQESDLSKIKEYFLANEGEVVFTAVTAKDYLAIEDLKISKVIKK</sequence>
<dbReference type="EMBL" id="PIXR01000657">
    <property type="protein sequence ID" value="TBU05601.1"/>
    <property type="molecule type" value="Genomic_DNA"/>
</dbReference>
<organism evidence="1 4">
    <name type="scientific">Hamiltosporidium magnivora</name>
    <dbReference type="NCBI Taxonomy" id="148818"/>
    <lineage>
        <taxon>Eukaryota</taxon>
        <taxon>Fungi</taxon>
        <taxon>Fungi incertae sedis</taxon>
        <taxon>Microsporidia</taxon>
        <taxon>Dubosqiidae</taxon>
        <taxon>Hamiltosporidium</taxon>
    </lineage>
</organism>
<proteinExistence type="predicted"/>
<dbReference type="Proteomes" id="UP000293045">
    <property type="component" value="Unassembled WGS sequence"/>
</dbReference>
<evidence type="ECO:0000313" key="2">
    <source>
        <dbReference type="EMBL" id="TBU07011.1"/>
    </source>
</evidence>
<dbReference type="VEuPathDB" id="MicrosporidiaDB:CWI36_0342p0040"/>
<dbReference type="GO" id="GO:0045905">
    <property type="term" value="P:positive regulation of translational termination"/>
    <property type="evidence" value="ECO:0007669"/>
    <property type="project" value="InterPro"/>
</dbReference>
<dbReference type="InterPro" id="IPR014722">
    <property type="entry name" value="Rib_uL2_dom2"/>
</dbReference>
<dbReference type="EMBL" id="PITI01000342">
    <property type="protein sequence ID" value="TBU07011.1"/>
    <property type="molecule type" value="Genomic_DNA"/>
</dbReference>
<dbReference type="GO" id="GO:0003746">
    <property type="term" value="F:translation elongation factor activity"/>
    <property type="evidence" value="ECO:0007669"/>
    <property type="project" value="InterPro"/>
</dbReference>
<evidence type="ECO:0000313" key="3">
    <source>
        <dbReference type="Proteomes" id="UP000291404"/>
    </source>
</evidence>
<protein>
    <submittedName>
        <fullName evidence="1">Uncharacterized protein</fullName>
    </submittedName>
</protein>
<dbReference type="Gene3D" id="2.30.30.30">
    <property type="match status" value="1"/>
</dbReference>